<sequence>MKDDHHEIQTPNKEHVHVSSNRKSKSTNAPLKKQQKSAKMNFSSVITPITDGEVLLNLSEESIEKISSNSGTVDADQSIVDISKTKNLKSDNTVALQILEDSVRISPISEAFVFEEDQLSIESYIASLNQHISPSSIASGSLEATPFPSNSPAVSSPLSSITTVEISPPSTSTISIDQAVLQGDTAHETKSIKLQLLVNQLRESMFQVSYSSEIDPTYKKLLDALVKMVIEEFCSLHVERGLVAELFSKKVKLMLLSYLLGTLLVCVGFFLFADVKSSYHGPPPT</sequence>
<feature type="compositionally biased region" description="Basic and acidic residues" evidence="1">
    <location>
        <begin position="1"/>
        <end position="17"/>
    </location>
</feature>
<reference evidence="3" key="1">
    <citation type="journal article" date="2023" name="bioRxiv">
        <title>Improved chromosome-level genome assembly for marigold (Tagetes erecta).</title>
        <authorList>
            <person name="Jiang F."/>
            <person name="Yuan L."/>
            <person name="Wang S."/>
            <person name="Wang H."/>
            <person name="Xu D."/>
            <person name="Wang A."/>
            <person name="Fan W."/>
        </authorList>
    </citation>
    <scope>NUCLEOTIDE SEQUENCE</scope>
    <source>
        <strain evidence="3">WSJ</strain>
        <tissue evidence="3">Leaf</tissue>
    </source>
</reference>
<comment type="caution">
    <text evidence="3">The sequence shown here is derived from an EMBL/GenBank/DDBJ whole genome shotgun (WGS) entry which is preliminary data.</text>
</comment>
<protein>
    <submittedName>
        <fullName evidence="3">Uncharacterized protein</fullName>
    </submittedName>
</protein>
<gene>
    <name evidence="3" type="ORF">QVD17_02113</name>
</gene>
<keyword evidence="2" id="KW-1133">Transmembrane helix</keyword>
<name>A0AAD8L604_TARER</name>
<keyword evidence="2" id="KW-0472">Membrane</keyword>
<evidence type="ECO:0000313" key="3">
    <source>
        <dbReference type="EMBL" id="KAK1436334.1"/>
    </source>
</evidence>
<evidence type="ECO:0000313" key="4">
    <source>
        <dbReference type="Proteomes" id="UP001229421"/>
    </source>
</evidence>
<keyword evidence="4" id="KW-1185">Reference proteome</keyword>
<organism evidence="3 4">
    <name type="scientific">Tagetes erecta</name>
    <name type="common">African marigold</name>
    <dbReference type="NCBI Taxonomy" id="13708"/>
    <lineage>
        <taxon>Eukaryota</taxon>
        <taxon>Viridiplantae</taxon>
        <taxon>Streptophyta</taxon>
        <taxon>Embryophyta</taxon>
        <taxon>Tracheophyta</taxon>
        <taxon>Spermatophyta</taxon>
        <taxon>Magnoliopsida</taxon>
        <taxon>eudicotyledons</taxon>
        <taxon>Gunneridae</taxon>
        <taxon>Pentapetalae</taxon>
        <taxon>asterids</taxon>
        <taxon>campanulids</taxon>
        <taxon>Asterales</taxon>
        <taxon>Asteraceae</taxon>
        <taxon>Asteroideae</taxon>
        <taxon>Heliantheae alliance</taxon>
        <taxon>Tageteae</taxon>
        <taxon>Tagetes</taxon>
    </lineage>
</organism>
<accession>A0AAD8L604</accession>
<feature type="region of interest" description="Disordered" evidence="1">
    <location>
        <begin position="1"/>
        <end position="39"/>
    </location>
</feature>
<proteinExistence type="predicted"/>
<keyword evidence="2" id="KW-0812">Transmembrane</keyword>
<dbReference type="Proteomes" id="UP001229421">
    <property type="component" value="Unassembled WGS sequence"/>
</dbReference>
<dbReference type="AlphaFoldDB" id="A0AAD8L604"/>
<evidence type="ECO:0000256" key="2">
    <source>
        <dbReference type="SAM" id="Phobius"/>
    </source>
</evidence>
<feature type="transmembrane region" description="Helical" evidence="2">
    <location>
        <begin position="255"/>
        <end position="273"/>
    </location>
</feature>
<evidence type="ECO:0000256" key="1">
    <source>
        <dbReference type="SAM" id="MobiDB-lite"/>
    </source>
</evidence>
<dbReference type="EMBL" id="JAUHHV010000001">
    <property type="protein sequence ID" value="KAK1436334.1"/>
    <property type="molecule type" value="Genomic_DNA"/>
</dbReference>